<accession>A0ABS8TS61</accession>
<dbReference type="Proteomes" id="UP000823775">
    <property type="component" value="Unassembled WGS sequence"/>
</dbReference>
<organism evidence="1 2">
    <name type="scientific">Datura stramonium</name>
    <name type="common">Jimsonweed</name>
    <name type="synonym">Common thornapple</name>
    <dbReference type="NCBI Taxonomy" id="4076"/>
    <lineage>
        <taxon>Eukaryota</taxon>
        <taxon>Viridiplantae</taxon>
        <taxon>Streptophyta</taxon>
        <taxon>Embryophyta</taxon>
        <taxon>Tracheophyta</taxon>
        <taxon>Spermatophyta</taxon>
        <taxon>Magnoliopsida</taxon>
        <taxon>eudicotyledons</taxon>
        <taxon>Gunneridae</taxon>
        <taxon>Pentapetalae</taxon>
        <taxon>asterids</taxon>
        <taxon>lamiids</taxon>
        <taxon>Solanales</taxon>
        <taxon>Solanaceae</taxon>
        <taxon>Solanoideae</taxon>
        <taxon>Datureae</taxon>
        <taxon>Datura</taxon>
    </lineage>
</organism>
<evidence type="ECO:0000313" key="1">
    <source>
        <dbReference type="EMBL" id="MCD7473490.1"/>
    </source>
</evidence>
<keyword evidence="2" id="KW-1185">Reference proteome</keyword>
<name>A0ABS8TS61_DATST</name>
<gene>
    <name evidence="1" type="ORF">HAX54_015391</name>
</gene>
<evidence type="ECO:0000313" key="2">
    <source>
        <dbReference type="Proteomes" id="UP000823775"/>
    </source>
</evidence>
<reference evidence="1 2" key="1">
    <citation type="journal article" date="2021" name="BMC Genomics">
        <title>Datura genome reveals duplications of psychoactive alkaloid biosynthetic genes and high mutation rate following tissue culture.</title>
        <authorList>
            <person name="Rajewski A."/>
            <person name="Carter-House D."/>
            <person name="Stajich J."/>
            <person name="Litt A."/>
        </authorList>
    </citation>
    <scope>NUCLEOTIDE SEQUENCE [LARGE SCALE GENOMIC DNA]</scope>
    <source>
        <strain evidence="1">AR-01</strain>
    </source>
</reference>
<comment type="caution">
    <text evidence="1">The sequence shown here is derived from an EMBL/GenBank/DDBJ whole genome shotgun (WGS) entry which is preliminary data.</text>
</comment>
<dbReference type="EMBL" id="JACEIK010001980">
    <property type="protein sequence ID" value="MCD7473490.1"/>
    <property type="molecule type" value="Genomic_DNA"/>
</dbReference>
<proteinExistence type="predicted"/>
<protein>
    <submittedName>
        <fullName evidence="1">Uncharacterized protein</fullName>
    </submittedName>
</protein>
<sequence>MSGTVGGMTHGPPPPLEVEEKGENYCLGFSILGIEGKSPFVRKNEDDLDEDELIEIFDDEIEDGNGRKEEYLGVEEKFVETNSRKMNKEGYKDDEVFTKAAREIVVSCAKKVLGEGSKVNMDEIAYDEGTE</sequence>